<keyword evidence="3" id="KW-0808">Transferase</keyword>
<keyword evidence="7" id="KW-1185">Reference proteome</keyword>
<organism evidence="4 6">
    <name type="scientific">Amycolatopsis azurea DSM 43854</name>
    <dbReference type="NCBI Taxonomy" id="1238180"/>
    <lineage>
        <taxon>Bacteria</taxon>
        <taxon>Bacillati</taxon>
        <taxon>Actinomycetota</taxon>
        <taxon>Actinomycetes</taxon>
        <taxon>Pseudonocardiales</taxon>
        <taxon>Pseudonocardiaceae</taxon>
        <taxon>Amycolatopsis</taxon>
    </lineage>
</organism>
<dbReference type="InterPro" id="IPR000092">
    <property type="entry name" value="Polyprenyl_synt"/>
</dbReference>
<dbReference type="InterPro" id="IPR008949">
    <property type="entry name" value="Isoprenoid_synthase_dom_sf"/>
</dbReference>
<evidence type="ECO:0000313" key="4">
    <source>
        <dbReference type="EMBL" id="EMD23682.1"/>
    </source>
</evidence>
<accession>M2QC68</accession>
<dbReference type="PROSITE" id="PS00723">
    <property type="entry name" value="POLYPRENYL_SYNTHASE_1"/>
    <property type="match status" value="1"/>
</dbReference>
<comment type="caution">
    <text evidence="4">The sequence shown here is derived from an EMBL/GenBank/DDBJ whole genome shotgun (WGS) entry which is preliminary data.</text>
</comment>
<reference evidence="5 7" key="2">
    <citation type="submission" date="2017-02" db="EMBL/GenBank/DDBJ databases">
        <title>Amycolatopsis azurea DSM 43854 draft genome.</title>
        <authorList>
            <person name="Mayilraj S."/>
        </authorList>
    </citation>
    <scope>NUCLEOTIDE SEQUENCE [LARGE SCALE GENOMIC DNA]</scope>
    <source>
        <strain evidence="5 7">DSM 43854</strain>
    </source>
</reference>
<keyword evidence="2" id="KW-0460">Magnesium</keyword>
<dbReference type="AlphaFoldDB" id="M2QC68"/>
<sequence length="334" mass="35929">MAVLDRIHPDLREVCKYHLGLIDEKGNPTNGRSGKMIRACVAVLAAEVVDADPAQALPAAIAIELVHNFTLLHDDILDGDELRRGCPTAWRAFSTGAAILAGDSLFAAALELLAQAPDSSLAVAELLSSSNRVIRAWANEAVLDRTPANEIAIDDYIANCAAKADLLPSAAAIAILLVGGDSTIAHGLRTVVSHASAALQIANDLEDLWGDPILVGKPGLQDLRQHKHTLPVIASLQSRHPLASELISLLTKPNLSETDLAVAARLIHDTGGREQAERAASEQLREALTALARLDISDRHRDKFREVILYAVTREPEIWIWHKPETLTGTNHGL</sequence>
<dbReference type="GO" id="GO:0004659">
    <property type="term" value="F:prenyltransferase activity"/>
    <property type="evidence" value="ECO:0007669"/>
    <property type="project" value="InterPro"/>
</dbReference>
<name>M2QC68_9PSEU</name>
<dbReference type="Gene3D" id="1.10.600.10">
    <property type="entry name" value="Farnesyl Diphosphate Synthase"/>
    <property type="match status" value="1"/>
</dbReference>
<gene>
    <name evidence="5" type="ORF">B0293_28855</name>
    <name evidence="4" type="ORF">C791_6768</name>
</gene>
<dbReference type="GO" id="GO:0008299">
    <property type="term" value="P:isoprenoid biosynthetic process"/>
    <property type="evidence" value="ECO:0007669"/>
    <property type="project" value="InterPro"/>
</dbReference>
<dbReference type="EMBL" id="ANMG01000067">
    <property type="protein sequence ID" value="EMD23682.1"/>
    <property type="molecule type" value="Genomic_DNA"/>
</dbReference>
<dbReference type="Proteomes" id="UP000014137">
    <property type="component" value="Unassembled WGS sequence"/>
</dbReference>
<dbReference type="Pfam" id="PF00348">
    <property type="entry name" value="polyprenyl_synt"/>
    <property type="match status" value="1"/>
</dbReference>
<dbReference type="SFLD" id="SFLDS00005">
    <property type="entry name" value="Isoprenoid_Synthase_Type_I"/>
    <property type="match status" value="1"/>
</dbReference>
<dbReference type="PANTHER" id="PTHR12001:SF86">
    <property type="entry name" value="GERANYLGERANYL DIPHOSPHATE SYNTHASE"/>
    <property type="match status" value="1"/>
</dbReference>
<dbReference type="InterPro" id="IPR033749">
    <property type="entry name" value="Polyprenyl_synt_CS"/>
</dbReference>
<protein>
    <recommendedName>
        <fullName evidence="8">Octaprenyl diphosphate synthase</fullName>
    </recommendedName>
</protein>
<dbReference type="Proteomes" id="UP000188551">
    <property type="component" value="Unassembled WGS sequence"/>
</dbReference>
<dbReference type="EMBL" id="MUXN01000023">
    <property type="protein sequence ID" value="OOC02987.1"/>
    <property type="molecule type" value="Genomic_DNA"/>
</dbReference>
<evidence type="ECO:0000256" key="1">
    <source>
        <dbReference type="ARBA" id="ARBA00022723"/>
    </source>
</evidence>
<evidence type="ECO:0008006" key="8">
    <source>
        <dbReference type="Google" id="ProtNLM"/>
    </source>
</evidence>
<dbReference type="GO" id="GO:0046872">
    <property type="term" value="F:metal ion binding"/>
    <property type="evidence" value="ECO:0007669"/>
    <property type="project" value="UniProtKB-KW"/>
</dbReference>
<evidence type="ECO:0000313" key="7">
    <source>
        <dbReference type="Proteomes" id="UP000188551"/>
    </source>
</evidence>
<keyword evidence="1" id="KW-0479">Metal-binding</keyword>
<proteinExistence type="inferred from homology"/>
<reference evidence="4 6" key="1">
    <citation type="submission" date="2012-10" db="EMBL/GenBank/DDBJ databases">
        <title>Genome assembly of Amycolatopsis azurea DSM 43854.</title>
        <authorList>
            <person name="Khatri I."/>
            <person name="Kaur I."/>
            <person name="Subramanian S."/>
            <person name="Mayilraj S."/>
        </authorList>
    </citation>
    <scope>NUCLEOTIDE SEQUENCE [LARGE SCALE GENOMIC DNA]</scope>
    <source>
        <strain evidence="4 6">DSM 43854</strain>
    </source>
</reference>
<dbReference type="PATRIC" id="fig|1238180.3.peg.6521"/>
<evidence type="ECO:0000313" key="5">
    <source>
        <dbReference type="EMBL" id="OOC02987.1"/>
    </source>
</evidence>
<evidence type="ECO:0000256" key="3">
    <source>
        <dbReference type="RuleBase" id="RU004466"/>
    </source>
</evidence>
<comment type="similarity">
    <text evidence="3">Belongs to the FPP/GGPP synthase family.</text>
</comment>
<dbReference type="SUPFAM" id="SSF48576">
    <property type="entry name" value="Terpenoid synthases"/>
    <property type="match status" value="1"/>
</dbReference>
<evidence type="ECO:0000313" key="6">
    <source>
        <dbReference type="Proteomes" id="UP000014137"/>
    </source>
</evidence>
<dbReference type="PANTHER" id="PTHR12001">
    <property type="entry name" value="GERANYLGERANYL PYROPHOSPHATE SYNTHASE"/>
    <property type="match status" value="1"/>
</dbReference>
<evidence type="ECO:0000256" key="2">
    <source>
        <dbReference type="ARBA" id="ARBA00022842"/>
    </source>
</evidence>